<keyword evidence="10" id="KW-0443">Lipid metabolism</keyword>
<keyword evidence="4" id="KW-0808">Transferase</keyword>
<dbReference type="InterPro" id="IPR005218">
    <property type="entry name" value="Diacylglycerol/lipid_kinase"/>
</dbReference>
<keyword evidence="5" id="KW-0479">Metal-binding</keyword>
<evidence type="ECO:0000256" key="4">
    <source>
        <dbReference type="ARBA" id="ARBA00022679"/>
    </source>
</evidence>
<gene>
    <name evidence="14" type="ORF">LJD61_09550</name>
</gene>
<dbReference type="SUPFAM" id="SSF111331">
    <property type="entry name" value="NAD kinase/diacylglycerol kinase-like"/>
    <property type="match status" value="1"/>
</dbReference>
<dbReference type="InterPro" id="IPR001206">
    <property type="entry name" value="Diacylglycerol_kinase_cat_dom"/>
</dbReference>
<dbReference type="PANTHER" id="PTHR12358">
    <property type="entry name" value="SPHINGOSINE KINASE"/>
    <property type="match status" value="1"/>
</dbReference>
<organism evidence="14 15">
    <name type="scientific">Lutispora saccharofermentans</name>
    <dbReference type="NCBI Taxonomy" id="3024236"/>
    <lineage>
        <taxon>Bacteria</taxon>
        <taxon>Bacillati</taxon>
        <taxon>Bacillota</taxon>
        <taxon>Clostridia</taxon>
        <taxon>Lutisporales</taxon>
        <taxon>Lutisporaceae</taxon>
        <taxon>Lutispora</taxon>
    </lineage>
</organism>
<keyword evidence="8" id="KW-0067">ATP-binding</keyword>
<keyword evidence="3" id="KW-0444">Lipid biosynthesis</keyword>
<dbReference type="GO" id="GO:0016301">
    <property type="term" value="F:kinase activity"/>
    <property type="evidence" value="ECO:0007669"/>
    <property type="project" value="UniProtKB-KW"/>
</dbReference>
<name>A0ABT1NGR3_9FIRM</name>
<comment type="similarity">
    <text evidence="2">Belongs to the diacylglycerol/lipid kinase family.</text>
</comment>
<dbReference type="Proteomes" id="UP001651880">
    <property type="component" value="Unassembled WGS sequence"/>
</dbReference>
<keyword evidence="12" id="KW-1208">Phospholipid metabolism</keyword>
<dbReference type="InterPro" id="IPR017438">
    <property type="entry name" value="ATP-NAD_kinase_N"/>
</dbReference>
<evidence type="ECO:0000256" key="2">
    <source>
        <dbReference type="ARBA" id="ARBA00005983"/>
    </source>
</evidence>
<keyword evidence="15" id="KW-1185">Reference proteome</keyword>
<reference evidence="14 15" key="1">
    <citation type="submission" date="2021-10" db="EMBL/GenBank/DDBJ databases">
        <title>Lutispora strain m25 sp. nov., a thermophilic, non-spore-forming bacterium isolated from a lab-scale methanogenic bioreactor digesting anaerobic sludge.</title>
        <authorList>
            <person name="El Houari A."/>
            <person name="Mcdonald J."/>
        </authorList>
    </citation>
    <scope>NUCLEOTIDE SEQUENCE [LARGE SCALE GENOMIC DNA]</scope>
    <source>
        <strain evidence="15">m25</strain>
    </source>
</reference>
<keyword evidence="11" id="KW-0594">Phospholipid biosynthesis</keyword>
<dbReference type="EMBL" id="JAJEKE010000007">
    <property type="protein sequence ID" value="MCQ1529789.1"/>
    <property type="molecule type" value="Genomic_DNA"/>
</dbReference>
<comment type="caution">
    <text evidence="14">The sequence shown here is derived from an EMBL/GenBank/DDBJ whole genome shotgun (WGS) entry which is preliminary data.</text>
</comment>
<keyword evidence="9" id="KW-0460">Magnesium</keyword>
<dbReference type="Gene3D" id="3.40.50.10330">
    <property type="entry name" value="Probable inorganic polyphosphate/atp-NAD kinase, domain 1"/>
    <property type="match status" value="1"/>
</dbReference>
<evidence type="ECO:0000256" key="11">
    <source>
        <dbReference type="ARBA" id="ARBA00023209"/>
    </source>
</evidence>
<evidence type="ECO:0000259" key="13">
    <source>
        <dbReference type="PROSITE" id="PS50146"/>
    </source>
</evidence>
<protein>
    <submittedName>
        <fullName evidence="14">Diacylglycerol kinase family lipid kinase</fullName>
    </submittedName>
</protein>
<comment type="cofactor">
    <cofactor evidence="1">
        <name>Mg(2+)</name>
        <dbReference type="ChEBI" id="CHEBI:18420"/>
    </cofactor>
</comment>
<dbReference type="InterPro" id="IPR045540">
    <property type="entry name" value="YegS/DAGK_C"/>
</dbReference>
<evidence type="ECO:0000256" key="8">
    <source>
        <dbReference type="ARBA" id="ARBA00022840"/>
    </source>
</evidence>
<dbReference type="Pfam" id="PF00781">
    <property type="entry name" value="DAGK_cat"/>
    <property type="match status" value="1"/>
</dbReference>
<dbReference type="PANTHER" id="PTHR12358:SF106">
    <property type="entry name" value="LIPID KINASE YEGS"/>
    <property type="match status" value="1"/>
</dbReference>
<evidence type="ECO:0000256" key="12">
    <source>
        <dbReference type="ARBA" id="ARBA00023264"/>
    </source>
</evidence>
<evidence type="ECO:0000256" key="5">
    <source>
        <dbReference type="ARBA" id="ARBA00022723"/>
    </source>
</evidence>
<evidence type="ECO:0000256" key="1">
    <source>
        <dbReference type="ARBA" id="ARBA00001946"/>
    </source>
</evidence>
<dbReference type="Gene3D" id="2.60.200.40">
    <property type="match status" value="1"/>
</dbReference>
<accession>A0ABT1NGR3</accession>
<dbReference type="RefSeq" id="WP_255227307.1">
    <property type="nucleotide sequence ID" value="NZ_JAJEKE010000007.1"/>
</dbReference>
<evidence type="ECO:0000256" key="9">
    <source>
        <dbReference type="ARBA" id="ARBA00022842"/>
    </source>
</evidence>
<sequence length="307" mass="33813">MKKIFAIVNPVSANGSTGRQWPNLEKILRISGIDLDYVLTEYPMHAVELTRNALKGGCEIIVSVGGDGTMNEVVNGFFEGGRLINENAALAVFSRGTGCDAIKTMGIKNDVDSIIAVLKDMKSEAYDVGKVDFIEYGGKKSQRYFLNVSDVGIGGETTFRVNRNSKALKGFLSFMLGALTTIIVYKNKCFEISIDDMNIKEKLNSVIIANGKYFGGGMKIAPMADMTDGFFDIIILGNLNKFELLYNFSKIYNGTHLSHPKVSHYKGKHIKVNSKQKALIEIDGEQPGIIEAEFHILPKKLKVLVGR</sequence>
<evidence type="ECO:0000256" key="10">
    <source>
        <dbReference type="ARBA" id="ARBA00023098"/>
    </source>
</evidence>
<evidence type="ECO:0000256" key="7">
    <source>
        <dbReference type="ARBA" id="ARBA00022777"/>
    </source>
</evidence>
<evidence type="ECO:0000256" key="6">
    <source>
        <dbReference type="ARBA" id="ARBA00022741"/>
    </source>
</evidence>
<dbReference type="NCBIfam" id="TIGR00147">
    <property type="entry name" value="YegS/Rv2252/BmrU family lipid kinase"/>
    <property type="match status" value="1"/>
</dbReference>
<dbReference type="InterPro" id="IPR050187">
    <property type="entry name" value="Lipid_Phosphate_FormReg"/>
</dbReference>
<evidence type="ECO:0000256" key="3">
    <source>
        <dbReference type="ARBA" id="ARBA00022516"/>
    </source>
</evidence>
<dbReference type="Pfam" id="PF19279">
    <property type="entry name" value="YegS_C"/>
    <property type="match status" value="1"/>
</dbReference>
<evidence type="ECO:0000313" key="15">
    <source>
        <dbReference type="Proteomes" id="UP001651880"/>
    </source>
</evidence>
<keyword evidence="6" id="KW-0547">Nucleotide-binding</keyword>
<keyword evidence="7 14" id="KW-0418">Kinase</keyword>
<evidence type="ECO:0000313" key="14">
    <source>
        <dbReference type="EMBL" id="MCQ1529789.1"/>
    </source>
</evidence>
<dbReference type="PROSITE" id="PS50146">
    <property type="entry name" value="DAGK"/>
    <property type="match status" value="1"/>
</dbReference>
<dbReference type="InterPro" id="IPR016064">
    <property type="entry name" value="NAD/diacylglycerol_kinase_sf"/>
</dbReference>
<feature type="domain" description="DAGKc" evidence="13">
    <location>
        <begin position="1"/>
        <end position="136"/>
    </location>
</feature>
<proteinExistence type="inferred from homology"/>